<dbReference type="AlphaFoldDB" id="A0A9N9K4I0"/>
<feature type="region of interest" description="Disordered" evidence="2">
    <location>
        <begin position="221"/>
        <end position="246"/>
    </location>
</feature>
<comment type="caution">
    <text evidence="3">The sequence shown here is derived from an EMBL/GenBank/DDBJ whole genome shotgun (WGS) entry which is preliminary data.</text>
</comment>
<proteinExistence type="predicted"/>
<evidence type="ECO:0000313" key="4">
    <source>
        <dbReference type="Proteomes" id="UP000789759"/>
    </source>
</evidence>
<feature type="compositionally biased region" description="Basic and acidic residues" evidence="2">
    <location>
        <begin position="237"/>
        <end position="246"/>
    </location>
</feature>
<sequence>NNNVEEEIAYNQAVTKSLNNLDKENTKRPETYDEWCKETSKVECTLCKECLLPINIKEERSEEDLARGICQECYTKEKGNAKEEPPKDYFFHEPMTTEQEHIEKALSKVEMENQILRQQVDQEHLINLIKYEGLKKMIQRIVGVIDESVDSINEKASAIVERARQELKELQESRLPTEQQAFEEAMQRGRSQTRRSPRITVTTIIENNDDMEVEEISQEEFQKKIPSRTNSAPPFLRIEDKLFGKR</sequence>
<keyword evidence="1" id="KW-0175">Coiled coil</keyword>
<protein>
    <submittedName>
        <fullName evidence="3">23388_t:CDS:1</fullName>
    </submittedName>
</protein>
<gene>
    <name evidence="3" type="ORF">CPELLU_LOCUS18387</name>
</gene>
<evidence type="ECO:0000256" key="1">
    <source>
        <dbReference type="SAM" id="Coils"/>
    </source>
</evidence>
<reference evidence="3" key="1">
    <citation type="submission" date="2021-06" db="EMBL/GenBank/DDBJ databases">
        <authorList>
            <person name="Kallberg Y."/>
            <person name="Tangrot J."/>
            <person name="Rosling A."/>
        </authorList>
    </citation>
    <scope>NUCLEOTIDE SEQUENCE</scope>
    <source>
        <strain evidence="3">FL966</strain>
    </source>
</reference>
<feature type="non-terminal residue" evidence="3">
    <location>
        <position position="246"/>
    </location>
</feature>
<name>A0A9N9K4I0_9GLOM</name>
<accession>A0A9N9K4I0</accession>
<organism evidence="3 4">
    <name type="scientific">Cetraspora pellucida</name>
    <dbReference type="NCBI Taxonomy" id="1433469"/>
    <lineage>
        <taxon>Eukaryota</taxon>
        <taxon>Fungi</taxon>
        <taxon>Fungi incertae sedis</taxon>
        <taxon>Mucoromycota</taxon>
        <taxon>Glomeromycotina</taxon>
        <taxon>Glomeromycetes</taxon>
        <taxon>Diversisporales</taxon>
        <taxon>Gigasporaceae</taxon>
        <taxon>Cetraspora</taxon>
    </lineage>
</organism>
<evidence type="ECO:0000256" key="2">
    <source>
        <dbReference type="SAM" id="MobiDB-lite"/>
    </source>
</evidence>
<feature type="coiled-coil region" evidence="1">
    <location>
        <begin position="153"/>
        <end position="180"/>
    </location>
</feature>
<dbReference type="Proteomes" id="UP000789759">
    <property type="component" value="Unassembled WGS sequence"/>
</dbReference>
<dbReference type="EMBL" id="CAJVQA010036367">
    <property type="protein sequence ID" value="CAG8808422.1"/>
    <property type="molecule type" value="Genomic_DNA"/>
</dbReference>
<keyword evidence="4" id="KW-1185">Reference proteome</keyword>
<dbReference type="OrthoDB" id="274660at2759"/>
<evidence type="ECO:0000313" key="3">
    <source>
        <dbReference type="EMBL" id="CAG8808422.1"/>
    </source>
</evidence>